<dbReference type="PANTHER" id="PTHR30231:SF41">
    <property type="entry name" value="DNA POLYMERASE III SUBUNIT EPSILON"/>
    <property type="match status" value="1"/>
</dbReference>
<organism evidence="9 10">
    <name type="scientific">Globicatella sulfidifaciens</name>
    <dbReference type="NCBI Taxonomy" id="136093"/>
    <lineage>
        <taxon>Bacteria</taxon>
        <taxon>Bacillati</taxon>
        <taxon>Bacillota</taxon>
        <taxon>Bacilli</taxon>
        <taxon>Lactobacillales</taxon>
        <taxon>Aerococcaceae</taxon>
        <taxon>Globicatella</taxon>
    </lineage>
</organism>
<gene>
    <name evidence="9" type="ORF">GX355_08045</name>
</gene>
<dbReference type="SUPFAM" id="SSF53098">
    <property type="entry name" value="Ribonuclease H-like"/>
    <property type="match status" value="1"/>
</dbReference>
<protein>
    <recommendedName>
        <fullName evidence="7">DNA polymerase III polC-type</fullName>
    </recommendedName>
</protein>
<dbReference type="InterPro" id="IPR036397">
    <property type="entry name" value="RNaseH_sf"/>
</dbReference>
<dbReference type="PROSITE" id="PS50172">
    <property type="entry name" value="BRCT"/>
    <property type="match status" value="1"/>
</dbReference>
<comment type="caution">
    <text evidence="9">The sequence shown here is derived from an EMBL/GenBank/DDBJ whole genome shotgun (WGS) entry which is preliminary data.</text>
</comment>
<dbReference type="InterPro" id="IPR001357">
    <property type="entry name" value="BRCT_dom"/>
</dbReference>
<dbReference type="GO" id="GO:0003887">
    <property type="term" value="F:DNA-directed DNA polymerase activity"/>
    <property type="evidence" value="ECO:0007669"/>
    <property type="project" value="UniProtKB-KW"/>
</dbReference>
<evidence type="ECO:0000256" key="2">
    <source>
        <dbReference type="ARBA" id="ARBA00022695"/>
    </source>
</evidence>
<keyword evidence="1" id="KW-0808">Transferase</keyword>
<reference evidence="9 10" key="1">
    <citation type="journal article" date="2020" name="Biotechnol. Biofuels">
        <title>New insights from the biogas microbiome by comprehensive genome-resolved metagenomics of nearly 1600 species originating from multiple anaerobic digesters.</title>
        <authorList>
            <person name="Campanaro S."/>
            <person name="Treu L."/>
            <person name="Rodriguez-R L.M."/>
            <person name="Kovalovszki A."/>
            <person name="Ziels R.M."/>
            <person name="Maus I."/>
            <person name="Zhu X."/>
            <person name="Kougias P.G."/>
            <person name="Basile A."/>
            <person name="Luo G."/>
            <person name="Schluter A."/>
            <person name="Konstantinidis K.T."/>
            <person name="Angelidaki I."/>
        </authorList>
    </citation>
    <scope>NUCLEOTIDE SEQUENCE [LARGE SCALE GENOMIC DNA]</scope>
    <source>
        <strain evidence="9">AS23ysBPME_34</strain>
    </source>
</reference>
<accession>A0A7X8C4T7</accession>
<evidence type="ECO:0000313" key="10">
    <source>
        <dbReference type="Proteomes" id="UP000541058"/>
    </source>
</evidence>
<keyword evidence="6" id="KW-0239">DNA-directed DNA polymerase</keyword>
<dbReference type="NCBIfam" id="TIGR00573">
    <property type="entry name" value="dnaq"/>
    <property type="match status" value="1"/>
</dbReference>
<keyword evidence="5 9" id="KW-0378">Hydrolase</keyword>
<sequence>MKLIFNKKGIKIEERKKNKKTRVHKGESLLLLPDNYVVLDVETTDFDYFYGEIIEICAKKYVDHTFESEFKTLIQPKQSIPSHITEKTGITDEMVFNQPQFEDVAADLMNFIGDSILIGHYVHFDVNFLYDNLLRCDYVLNNDMVDTLRLSRIFIKDIENHKLKTLCEKFNLPMPTHRAEPDVIATKYLYDLIRNMHQDNPNTLESFINHRRNRISKKSKSQTINLNMIESELDPNEIDKTNPFYNKNVSFTGRMEFLTKREAAQIVANLGGKTQNNVTRSTNFLVLGDLEYQQKQYGDKSSKHRKAEQLQKDGFDIEIITEITFLEMIDEEMLNV</sequence>
<dbReference type="CDD" id="cd17748">
    <property type="entry name" value="BRCT_DNA_ligase_like"/>
    <property type="match status" value="1"/>
</dbReference>
<dbReference type="EMBL" id="JAAYSM010000266">
    <property type="protein sequence ID" value="NLJ18799.1"/>
    <property type="molecule type" value="Genomic_DNA"/>
</dbReference>
<dbReference type="Gene3D" id="3.40.50.10190">
    <property type="entry name" value="BRCT domain"/>
    <property type="match status" value="1"/>
</dbReference>
<evidence type="ECO:0000256" key="1">
    <source>
        <dbReference type="ARBA" id="ARBA00022679"/>
    </source>
</evidence>
<dbReference type="Proteomes" id="UP000541058">
    <property type="component" value="Unassembled WGS sequence"/>
</dbReference>
<dbReference type="Pfam" id="PF00929">
    <property type="entry name" value="RNase_T"/>
    <property type="match status" value="1"/>
</dbReference>
<evidence type="ECO:0000256" key="7">
    <source>
        <dbReference type="ARBA" id="ARBA00070925"/>
    </source>
</evidence>
<proteinExistence type="predicted"/>
<evidence type="ECO:0000259" key="8">
    <source>
        <dbReference type="PROSITE" id="PS50172"/>
    </source>
</evidence>
<evidence type="ECO:0000256" key="6">
    <source>
        <dbReference type="ARBA" id="ARBA00022932"/>
    </source>
</evidence>
<evidence type="ECO:0000313" key="9">
    <source>
        <dbReference type="EMBL" id="NLJ18799.1"/>
    </source>
</evidence>
<keyword evidence="4" id="KW-0540">Nuclease</keyword>
<evidence type="ECO:0000256" key="5">
    <source>
        <dbReference type="ARBA" id="ARBA00022839"/>
    </source>
</evidence>
<name>A0A7X8C4T7_9LACT</name>
<dbReference type="InterPro" id="IPR013520">
    <property type="entry name" value="Ribonucl_H"/>
</dbReference>
<dbReference type="CDD" id="cd06127">
    <property type="entry name" value="DEDDh"/>
    <property type="match status" value="1"/>
</dbReference>
<dbReference type="InterPro" id="IPR036420">
    <property type="entry name" value="BRCT_dom_sf"/>
</dbReference>
<dbReference type="GO" id="GO:0045004">
    <property type="term" value="P:DNA replication proofreading"/>
    <property type="evidence" value="ECO:0007669"/>
    <property type="project" value="TreeGrafter"/>
</dbReference>
<dbReference type="PANTHER" id="PTHR30231">
    <property type="entry name" value="DNA POLYMERASE III SUBUNIT EPSILON"/>
    <property type="match status" value="1"/>
</dbReference>
<dbReference type="AlphaFoldDB" id="A0A7X8C4T7"/>
<dbReference type="Gene3D" id="3.30.420.10">
    <property type="entry name" value="Ribonuclease H-like superfamily/Ribonuclease H"/>
    <property type="match status" value="1"/>
</dbReference>
<evidence type="ECO:0000256" key="4">
    <source>
        <dbReference type="ARBA" id="ARBA00022722"/>
    </source>
</evidence>
<keyword evidence="3" id="KW-0235">DNA replication</keyword>
<dbReference type="GO" id="GO:0008408">
    <property type="term" value="F:3'-5' exonuclease activity"/>
    <property type="evidence" value="ECO:0007669"/>
    <property type="project" value="TreeGrafter"/>
</dbReference>
<dbReference type="InterPro" id="IPR006054">
    <property type="entry name" value="DnaQ"/>
</dbReference>
<keyword evidence="5 9" id="KW-0269">Exonuclease</keyword>
<evidence type="ECO:0000256" key="3">
    <source>
        <dbReference type="ARBA" id="ARBA00022705"/>
    </source>
</evidence>
<dbReference type="GO" id="GO:0003677">
    <property type="term" value="F:DNA binding"/>
    <property type="evidence" value="ECO:0007669"/>
    <property type="project" value="InterPro"/>
</dbReference>
<dbReference type="InterPro" id="IPR012337">
    <property type="entry name" value="RNaseH-like_sf"/>
</dbReference>
<dbReference type="FunFam" id="3.30.420.10:FF:000045">
    <property type="entry name" value="3'-5' exonuclease DinG"/>
    <property type="match status" value="1"/>
</dbReference>
<dbReference type="Pfam" id="PF00533">
    <property type="entry name" value="BRCT"/>
    <property type="match status" value="1"/>
</dbReference>
<dbReference type="SMART" id="SM00479">
    <property type="entry name" value="EXOIII"/>
    <property type="match status" value="1"/>
</dbReference>
<dbReference type="SUPFAM" id="SSF52113">
    <property type="entry name" value="BRCT domain"/>
    <property type="match status" value="1"/>
</dbReference>
<feature type="domain" description="BRCT" evidence="8">
    <location>
        <begin position="239"/>
        <end position="336"/>
    </location>
</feature>
<dbReference type="RefSeq" id="WP_276649104.1">
    <property type="nucleotide sequence ID" value="NZ_JAAYSM010000266.1"/>
</dbReference>
<dbReference type="GO" id="GO:0005829">
    <property type="term" value="C:cytosol"/>
    <property type="evidence" value="ECO:0007669"/>
    <property type="project" value="TreeGrafter"/>
</dbReference>
<keyword evidence="2" id="KW-0548">Nucleotidyltransferase</keyword>